<dbReference type="RefSeq" id="WP_090839227.1">
    <property type="nucleotide sequence ID" value="NZ_CADFGJ010000090.1"/>
</dbReference>
<organism evidence="2 3">
    <name type="scientific">Paraburkholderia hospita</name>
    <dbReference type="NCBI Taxonomy" id="169430"/>
    <lineage>
        <taxon>Bacteria</taxon>
        <taxon>Pseudomonadati</taxon>
        <taxon>Pseudomonadota</taxon>
        <taxon>Betaproteobacteria</taxon>
        <taxon>Burkholderiales</taxon>
        <taxon>Burkholderiaceae</taxon>
        <taxon>Paraburkholderia</taxon>
    </lineage>
</organism>
<dbReference type="Proteomes" id="UP000236649">
    <property type="component" value="Chromosome 1"/>
</dbReference>
<proteinExistence type="predicted"/>
<feature type="compositionally biased region" description="Basic and acidic residues" evidence="1">
    <location>
        <begin position="63"/>
        <end position="80"/>
    </location>
</feature>
<evidence type="ECO:0000256" key="1">
    <source>
        <dbReference type="SAM" id="MobiDB-lite"/>
    </source>
</evidence>
<evidence type="ECO:0000313" key="2">
    <source>
        <dbReference type="EMBL" id="AUT69188.1"/>
    </source>
</evidence>
<dbReference type="EMBL" id="CP026105">
    <property type="protein sequence ID" value="AUT69188.1"/>
    <property type="molecule type" value="Genomic_DNA"/>
</dbReference>
<feature type="region of interest" description="Disordered" evidence="1">
    <location>
        <begin position="63"/>
        <end position="91"/>
    </location>
</feature>
<evidence type="ECO:0000313" key="3">
    <source>
        <dbReference type="Proteomes" id="UP000236649"/>
    </source>
</evidence>
<dbReference type="KEGG" id="phs:C2L64_13425"/>
<reference evidence="2 3" key="1">
    <citation type="submission" date="2018-01" db="EMBL/GenBank/DDBJ databases">
        <title>Species boundaries and ecological features among Paraburkholderia terrae DSMZ17804T, P. hospita DSMZ17164T and P. caribensis DSMZ13236T.</title>
        <authorList>
            <person name="Pratama A.A."/>
        </authorList>
    </citation>
    <scope>NUCLEOTIDE SEQUENCE [LARGE SCALE GENOMIC DNA]</scope>
    <source>
        <strain evidence="2 3">DSM 17164</strain>
    </source>
</reference>
<dbReference type="AlphaFoldDB" id="A0AAN1MJB3"/>
<sequence>MLRLLANLIAHHAPTPEKQAERQLKDLRMDLFQAEQHVIDAQMRADYFRARLAFLEEVRSKGIEQVSDQRKGRSEEREVSLRPGLKLKAAQ</sequence>
<dbReference type="GeneID" id="55529332"/>
<gene>
    <name evidence="2" type="ORF">C2L64_13425</name>
</gene>
<accession>A0AAN1MJB3</accession>
<name>A0AAN1MJB3_9BURK</name>
<protein>
    <submittedName>
        <fullName evidence="2">Uncharacterized protein</fullName>
    </submittedName>
</protein>